<dbReference type="PRINTS" id="PR00014">
    <property type="entry name" value="FNTYPEIII"/>
</dbReference>
<keyword evidence="2" id="KW-0472">Membrane</keyword>
<feature type="domain" description="Fibronectin type-III" evidence="3">
    <location>
        <begin position="149"/>
        <end position="239"/>
    </location>
</feature>
<feature type="domain" description="Fibronectin type-III" evidence="3">
    <location>
        <begin position="46"/>
        <end position="145"/>
    </location>
</feature>
<dbReference type="CDD" id="cd00063">
    <property type="entry name" value="FN3"/>
    <property type="match status" value="9"/>
</dbReference>
<organism evidence="4">
    <name type="scientific">Clastoptera arizonana</name>
    <name type="common">Arizona spittle bug</name>
    <dbReference type="NCBI Taxonomy" id="38151"/>
    <lineage>
        <taxon>Eukaryota</taxon>
        <taxon>Metazoa</taxon>
        <taxon>Ecdysozoa</taxon>
        <taxon>Arthropoda</taxon>
        <taxon>Hexapoda</taxon>
        <taxon>Insecta</taxon>
        <taxon>Pterygota</taxon>
        <taxon>Neoptera</taxon>
        <taxon>Paraneoptera</taxon>
        <taxon>Hemiptera</taxon>
        <taxon>Auchenorrhyncha</taxon>
        <taxon>Cercopoidea</taxon>
        <taxon>Clastopteridae</taxon>
        <taxon>Clastoptera</taxon>
    </lineage>
</organism>
<feature type="domain" description="Fibronectin type-III" evidence="3">
    <location>
        <begin position="243"/>
        <end position="331"/>
    </location>
</feature>
<dbReference type="Gene3D" id="2.60.40.10">
    <property type="entry name" value="Immunoglobulins"/>
    <property type="match status" value="9"/>
</dbReference>
<reference evidence="4" key="1">
    <citation type="submission" date="2015-12" db="EMBL/GenBank/DDBJ databases">
        <title>De novo transcriptome assembly of four potential Pierce s Disease insect vectors from Arizona vineyards.</title>
        <authorList>
            <person name="Tassone E.E."/>
        </authorList>
    </citation>
    <scope>NUCLEOTIDE SEQUENCE</scope>
</reference>
<dbReference type="AlphaFoldDB" id="A0A1B6D383"/>
<dbReference type="SUPFAM" id="SSF49265">
    <property type="entry name" value="Fibronectin type III"/>
    <property type="match status" value="5"/>
</dbReference>
<evidence type="ECO:0000259" key="3">
    <source>
        <dbReference type="PROSITE" id="PS50853"/>
    </source>
</evidence>
<evidence type="ECO:0000256" key="2">
    <source>
        <dbReference type="SAM" id="Phobius"/>
    </source>
</evidence>
<keyword evidence="2" id="KW-0812">Transmembrane</keyword>
<sequence length="960" mass="106098">PKKDLSNGVRGRKGMSSVGTSEDGEESSSLQDEDDDSSIFIDILSNIKAPQVSELTSRSALILWSPPDCKSNPDLEIHESALSYEVLLSDKGKEGKYKSIYVGTSLSCRIQDLRPGTEYCVCVTAWLEGVAGTASEPTILRTPSCEPDIPSKPKLITRTRTSLQLRWPSTYDNGSPIIQYVLECDNSQGEWKEVYKGKGKQCNMSKLQPATCFRFRLYAVNEYGKSDYSEEVVYWTNDSPPSQPLAPVLQEAGLTTLSLSWERRPTDDEFTLQMDDKDTGHGFLPVYNGRDVSYVCTGLRRYTCYKFRLRAVNNEGASQWSEEISFKTLPARPGPPIRLSTKGRVHAHAFKVKWDPPSDKGGSEITGYILQLKIDGEFTTVYSGVDCENVIDRLNPGTQYELRVSCESAGGKSDFSDVFIVTTEAVCPGQCASPRLHGKPRPYSLALKWSYPDFDGGSPITECELLVKGKSTERNENEDEDKVLTRTAYKGKDLECVVNALLPGQNYSFILRASNRVGYGPWSDPLEVCSGSAPPEPPEAPSINIKSNHTIACTWNEPATNGAPIIDYRLELALNSMEEFNTIAYQGPNRSCDVKSVPPATLCHFRLQASNISGWSDYSSITSLVSPCGVPGAVHAPRYQASPTSIQVSWNPPPDNGDPIIHYCVEVADKSVVVEDTSYEISGLSPHTTYKVRIRAVNNVGQGPFSSALRAATLALPPSPPTLSCCNIGHNYLKLKWGEGKNPNFTQYTLQMENSRIPESFLQTIYHGPSYSYKVNKLLEQTTYRFCISACNDAGQGPNSKMYEFRTGIAPPPSLKAPRTCDIGHRSCTIEWQPSRFVGNDLVTYSVQLSRLKDQEYKQIYRGSETKTSLNELEVGAEYSVRVCPIRQTEGIEVSGAFSPATTFSTIALPEQNTPTHAVKTHHTTSSRKPLSDQQYAMIILGVFALAAILLAVIMQHFIY</sequence>
<feature type="region of interest" description="Disordered" evidence="1">
    <location>
        <begin position="1"/>
        <end position="34"/>
    </location>
</feature>
<dbReference type="FunFam" id="2.60.40.10:FF:000373">
    <property type="entry name" value="fibronectin type-III domain-containing protein 3A isoform X1"/>
    <property type="match status" value="1"/>
</dbReference>
<dbReference type="InterPro" id="IPR003961">
    <property type="entry name" value="FN3_dom"/>
</dbReference>
<protein>
    <recommendedName>
        <fullName evidence="3">Fibronectin type-III domain-containing protein</fullName>
    </recommendedName>
</protein>
<feature type="non-terminal residue" evidence="4">
    <location>
        <position position="1"/>
    </location>
</feature>
<keyword evidence="2" id="KW-1133">Transmembrane helix</keyword>
<dbReference type="EMBL" id="GEDC01017129">
    <property type="protein sequence ID" value="JAS20169.1"/>
    <property type="molecule type" value="Transcribed_RNA"/>
</dbReference>
<feature type="domain" description="Fibronectin type-III" evidence="3">
    <location>
        <begin position="332"/>
        <end position="426"/>
    </location>
</feature>
<evidence type="ECO:0000256" key="1">
    <source>
        <dbReference type="SAM" id="MobiDB-lite"/>
    </source>
</evidence>
<dbReference type="PANTHER" id="PTHR24099">
    <property type="entry name" value="E3 UBIQUITIN-PROTEIN LIGASE TRIM36-RELATED"/>
    <property type="match status" value="1"/>
</dbReference>
<feature type="domain" description="Fibronectin type-III" evidence="3">
    <location>
        <begin position="537"/>
        <end position="629"/>
    </location>
</feature>
<dbReference type="PROSITE" id="PS50853">
    <property type="entry name" value="FN3"/>
    <property type="match status" value="9"/>
</dbReference>
<feature type="compositionally biased region" description="Acidic residues" evidence="1">
    <location>
        <begin position="22"/>
        <end position="34"/>
    </location>
</feature>
<feature type="domain" description="Fibronectin type-III" evidence="3">
    <location>
        <begin position="719"/>
        <end position="810"/>
    </location>
</feature>
<proteinExistence type="predicted"/>
<evidence type="ECO:0000313" key="4">
    <source>
        <dbReference type="EMBL" id="JAS20169.1"/>
    </source>
</evidence>
<accession>A0A1B6D383</accession>
<feature type="transmembrane region" description="Helical" evidence="2">
    <location>
        <begin position="936"/>
        <end position="955"/>
    </location>
</feature>
<dbReference type="SMART" id="SM00060">
    <property type="entry name" value="FN3"/>
    <property type="match status" value="9"/>
</dbReference>
<gene>
    <name evidence="4" type="ORF">g.29205</name>
</gene>
<feature type="domain" description="Fibronectin type-III" evidence="3">
    <location>
        <begin position="811"/>
        <end position="909"/>
    </location>
</feature>
<feature type="domain" description="Fibronectin type-III" evidence="3">
    <location>
        <begin position="430"/>
        <end position="535"/>
    </location>
</feature>
<name>A0A1B6D383_9HEMI</name>
<feature type="domain" description="Fibronectin type-III" evidence="3">
    <location>
        <begin position="630"/>
        <end position="718"/>
    </location>
</feature>
<dbReference type="InterPro" id="IPR036116">
    <property type="entry name" value="FN3_sf"/>
</dbReference>
<dbReference type="PANTHER" id="PTHR24099:SF11">
    <property type="entry name" value="FIBRONECTIN TYPE III DOMAIN-CONTAINING 3BA-RELATED"/>
    <property type="match status" value="1"/>
</dbReference>
<dbReference type="InterPro" id="IPR013783">
    <property type="entry name" value="Ig-like_fold"/>
</dbReference>
<dbReference type="Pfam" id="PF00041">
    <property type="entry name" value="fn3"/>
    <property type="match status" value="7"/>
</dbReference>
<dbReference type="InterPro" id="IPR050617">
    <property type="entry name" value="E3_ligase_FN3/SPRY"/>
</dbReference>